<dbReference type="Proteomes" id="UP000551499">
    <property type="component" value="Unassembled WGS sequence"/>
</dbReference>
<keyword evidence="1" id="KW-0378">Hydrolase</keyword>
<organism evidence="1 2">
    <name type="scientific">Microcystis aeruginosa BLCC-F108</name>
    <dbReference type="NCBI Taxonomy" id="2755317"/>
    <lineage>
        <taxon>Bacteria</taxon>
        <taxon>Bacillati</taxon>
        <taxon>Cyanobacteriota</taxon>
        <taxon>Cyanophyceae</taxon>
        <taxon>Oscillatoriophycideae</taxon>
        <taxon>Chroococcales</taxon>
        <taxon>Microcystaceae</taxon>
        <taxon>Microcystis</taxon>
    </lineage>
</organism>
<keyword evidence="1" id="KW-0540">Nuclease</keyword>
<name>A0A841UMK5_MICAE</name>
<sequence length="312" mass="36589">MLVHGSNLLQKEAHQTKYLDAESRQYLAEIREKYNAWHLANAQLIGPSAKCLDQDQEIVQQRVVLLEEYKDFLDQQHYAEKFDSRSNLHSSVLEEFLYYLFRDLVADFGENALIGKSHAFKDIFFAPPNYQGMMERAHARIEIKDHDFVIGVTISANLDLKTNRDHEKDGQLRIAEEPGEYTARWQENSEIHYFDIAAVAIECKTYLDKTMLEGSSRAAEQLKARNPNSLYIVVMEWLKLTSAVNLRKYEVDQIYVFRKQKNTDREFRFADSYHKKPIDPNVVWHLYQTVRNHLTKDWEGGVEQGLERGWLL</sequence>
<proteinExistence type="predicted"/>
<dbReference type="EMBL" id="JACEGB010000050">
    <property type="protein sequence ID" value="MBC1189849.1"/>
    <property type="molecule type" value="Genomic_DNA"/>
</dbReference>
<gene>
    <name evidence="1" type="ORF">H0902_03020</name>
</gene>
<dbReference type="GO" id="GO:0004519">
    <property type="term" value="F:endonuclease activity"/>
    <property type="evidence" value="ECO:0007669"/>
    <property type="project" value="UniProtKB-KW"/>
</dbReference>
<accession>A0A841UMK5</accession>
<reference evidence="1 2" key="1">
    <citation type="submission" date="2020-07" db="EMBL/GenBank/DDBJ databases">
        <title>Genomes of two Microcystis aeruginosa (Cyanobacteria) strains from Florida (USA) with disparate toxicogenic potential.</title>
        <authorList>
            <person name="Lefler F.W."/>
            <person name="Barbosa M."/>
            <person name="Berthold D.E."/>
            <person name="Laughinghouse H.D. IV."/>
        </authorList>
    </citation>
    <scope>NUCLEOTIDE SEQUENCE [LARGE SCALE GENOMIC DNA]</scope>
    <source>
        <strain evidence="1 2">BLCCF108</strain>
    </source>
</reference>
<evidence type="ECO:0000313" key="1">
    <source>
        <dbReference type="EMBL" id="MBC1189849.1"/>
    </source>
</evidence>
<evidence type="ECO:0000313" key="2">
    <source>
        <dbReference type="Proteomes" id="UP000551499"/>
    </source>
</evidence>
<keyword evidence="1" id="KW-0255">Endonuclease</keyword>
<dbReference type="InterPro" id="IPR018577">
    <property type="entry name" value="Restrct_endonuc_II_Bpu10I"/>
</dbReference>
<comment type="caution">
    <text evidence="1">The sequence shown here is derived from an EMBL/GenBank/DDBJ whole genome shotgun (WGS) entry which is preliminary data.</text>
</comment>
<protein>
    <submittedName>
        <fullName evidence="1">Bpu10I family restriction endonuclease</fullName>
    </submittedName>
</protein>
<dbReference type="AlphaFoldDB" id="A0A841UMK5"/>
<dbReference type="Pfam" id="PF09549">
    <property type="entry name" value="RE_Bpu10I"/>
    <property type="match status" value="1"/>
</dbReference>